<dbReference type="GO" id="GO:0016020">
    <property type="term" value="C:membrane"/>
    <property type="evidence" value="ECO:0007669"/>
    <property type="project" value="TreeGrafter"/>
</dbReference>
<protein>
    <submittedName>
        <fullName evidence="3">Sterol transfer protein Oss1</fullName>
    </submittedName>
</protein>
<feature type="compositionally biased region" description="Polar residues" evidence="2">
    <location>
        <begin position="197"/>
        <end position="232"/>
    </location>
</feature>
<name>A0AAE9WBP2_9SCHI</name>
<dbReference type="Pfam" id="PF01237">
    <property type="entry name" value="Oxysterol_BP"/>
    <property type="match status" value="2"/>
</dbReference>
<feature type="region of interest" description="Disordered" evidence="2">
    <location>
        <begin position="167"/>
        <end position="257"/>
    </location>
</feature>
<dbReference type="EMBL" id="CP115611">
    <property type="protein sequence ID" value="WBW72282.1"/>
    <property type="molecule type" value="Genomic_DNA"/>
</dbReference>
<dbReference type="GeneID" id="80874930"/>
<dbReference type="SUPFAM" id="SSF144000">
    <property type="entry name" value="Oxysterol-binding protein-like"/>
    <property type="match status" value="1"/>
</dbReference>
<comment type="similarity">
    <text evidence="1">Belongs to the OSBP family.</text>
</comment>
<dbReference type="PANTHER" id="PTHR10972:SF212">
    <property type="entry name" value="OXYSTEROL-BINDING PROTEIN-LIKE PROTEIN 1"/>
    <property type="match status" value="1"/>
</dbReference>
<dbReference type="RefSeq" id="XP_056036525.1">
    <property type="nucleotide sequence ID" value="XM_056180241.1"/>
</dbReference>
<organism evidence="3 4">
    <name type="scientific">Schizosaccharomyces osmophilus</name>
    <dbReference type="NCBI Taxonomy" id="2545709"/>
    <lineage>
        <taxon>Eukaryota</taxon>
        <taxon>Fungi</taxon>
        <taxon>Dikarya</taxon>
        <taxon>Ascomycota</taxon>
        <taxon>Taphrinomycotina</taxon>
        <taxon>Schizosaccharomycetes</taxon>
        <taxon>Schizosaccharomycetales</taxon>
        <taxon>Schizosaccharomycetaceae</taxon>
        <taxon>Schizosaccharomyces</taxon>
    </lineage>
</organism>
<dbReference type="KEGG" id="som:SOMG_01448"/>
<proteinExistence type="inferred from homology"/>
<accession>A0AAE9WBP2</accession>
<evidence type="ECO:0000313" key="3">
    <source>
        <dbReference type="EMBL" id="WBW72282.1"/>
    </source>
</evidence>
<feature type="compositionally biased region" description="Basic and acidic residues" evidence="2">
    <location>
        <begin position="1"/>
        <end position="13"/>
    </location>
</feature>
<reference evidence="3 4" key="1">
    <citation type="journal article" date="2023" name="G3 (Bethesda)">
        <title>A high-quality reference genome for the fission yeast Schizosaccharomyces osmophilus.</title>
        <authorList>
            <person name="Jia G.S."/>
            <person name="Zhang W.C."/>
            <person name="Liang Y."/>
            <person name="Liu X.H."/>
            <person name="Rhind N."/>
            <person name="Pidoux A."/>
            <person name="Brysch-Herzberg M."/>
            <person name="Du L.L."/>
        </authorList>
    </citation>
    <scope>NUCLEOTIDE SEQUENCE [LARGE SCALE GENOMIC DNA]</scope>
    <source>
        <strain evidence="3 4">CBS 15793</strain>
    </source>
</reference>
<feature type="region of interest" description="Disordered" evidence="2">
    <location>
        <begin position="473"/>
        <end position="499"/>
    </location>
</feature>
<evidence type="ECO:0000256" key="2">
    <source>
        <dbReference type="SAM" id="MobiDB-lite"/>
    </source>
</evidence>
<dbReference type="Gene3D" id="2.40.160.120">
    <property type="match status" value="1"/>
</dbReference>
<dbReference type="InterPro" id="IPR037239">
    <property type="entry name" value="OSBP_sf"/>
</dbReference>
<feature type="compositionally biased region" description="Low complexity" evidence="2">
    <location>
        <begin position="176"/>
        <end position="185"/>
    </location>
</feature>
<sequence length="530" mass="60414">MSKESQLEIKENQDPNAGSEELVGEEGQVEGYQKEEGKFKLVLSILKQCIGVKDIASLRFSLPAQLLEPVGNLEYWNYVDRPDYFATMGDDDDDLERMLSVLRWWFTKDLRFIRGRVVKPYNSVLGEFFRCKWDVEQPLVREDHTIDPESSHLPLYKTEYTESTKYPIGTGYYRPSTSRSQSSKSIMGKKTTKKSSKYNVSDENASASVPNLNQDSLTSSLSNLQPPSSASANERHESMNPSSDSMRYNDMQSGLNPPQKHPVVFMAEQTSHHPAVSAYIVTCPSKGVEIFGQDQISVGFTGTSFKVSSGHLNKGVHVRFNHRDNEEYLCTHPSASVGGILRGNLHINMQDSTYITCPRTRIKAIITYVEERWLGKPKSLVEGVVFRYDPEDDCYDTIKSVPNDCILATLKGNWRNCIFYNYAGDSESKMLVDLNELDLVHKRCPPLNRQFPFESRKIWYPVTQNIVSRRYPQATKAKQEIEEQQRQSSSMRQESSTEWKPRFFIPDNENGHPILTEAGKNVLLETLGEH</sequence>
<feature type="region of interest" description="Disordered" evidence="2">
    <location>
        <begin position="1"/>
        <end position="29"/>
    </location>
</feature>
<dbReference type="GO" id="GO:0005829">
    <property type="term" value="C:cytosol"/>
    <property type="evidence" value="ECO:0007669"/>
    <property type="project" value="TreeGrafter"/>
</dbReference>
<dbReference type="Gene3D" id="3.30.70.3490">
    <property type="match status" value="1"/>
</dbReference>
<feature type="compositionally biased region" description="Polar residues" evidence="2">
    <location>
        <begin position="239"/>
        <end position="256"/>
    </location>
</feature>
<dbReference type="GO" id="GO:0032934">
    <property type="term" value="F:sterol binding"/>
    <property type="evidence" value="ECO:0007669"/>
    <property type="project" value="TreeGrafter"/>
</dbReference>
<keyword evidence="4" id="KW-1185">Reference proteome</keyword>
<dbReference type="Proteomes" id="UP001212411">
    <property type="component" value="Chromosome 1"/>
</dbReference>
<dbReference type="PANTHER" id="PTHR10972">
    <property type="entry name" value="OXYSTEROL-BINDING PROTEIN-RELATED"/>
    <property type="match status" value="1"/>
</dbReference>
<evidence type="ECO:0000256" key="1">
    <source>
        <dbReference type="ARBA" id="ARBA00008842"/>
    </source>
</evidence>
<dbReference type="AlphaFoldDB" id="A0AAE9WBP2"/>
<gene>
    <name evidence="3" type="primary">oss1</name>
    <name evidence="3" type="ORF">SOMG_01448</name>
</gene>
<evidence type="ECO:0000313" key="4">
    <source>
        <dbReference type="Proteomes" id="UP001212411"/>
    </source>
</evidence>
<dbReference type="GO" id="GO:0061024">
    <property type="term" value="P:membrane organization"/>
    <property type="evidence" value="ECO:0007669"/>
    <property type="project" value="UniProtKB-ARBA"/>
</dbReference>
<dbReference type="InterPro" id="IPR000648">
    <property type="entry name" value="Oxysterol-bd"/>
</dbReference>